<evidence type="ECO:0000313" key="2">
    <source>
        <dbReference type="EMBL" id="OAD61747.1"/>
    </source>
</evidence>
<dbReference type="EMBL" id="KQ760148">
    <property type="protein sequence ID" value="OAD61747.1"/>
    <property type="molecule type" value="Genomic_DNA"/>
</dbReference>
<keyword evidence="3" id="KW-1185">Reference proteome</keyword>
<feature type="region of interest" description="Disordered" evidence="1">
    <location>
        <begin position="550"/>
        <end position="574"/>
    </location>
</feature>
<dbReference type="AlphaFoldDB" id="A0A310SU30"/>
<protein>
    <submittedName>
        <fullName evidence="2">Uncharacterized protein</fullName>
    </submittedName>
</protein>
<evidence type="ECO:0000256" key="1">
    <source>
        <dbReference type="SAM" id="MobiDB-lite"/>
    </source>
</evidence>
<gene>
    <name evidence="2" type="ORF">WN48_09698</name>
</gene>
<sequence length="666" mass="74895">MRTAFCPVHGHVERDRLDRKDSKWSTGHEVRRKVKGSESRRRDRVRSWSGVAVIAFEECARTVGMSERHLAFRFPRTGTNHCFPNDTLNGHEPRRTRRINTRAAASHDRPHGRRLHDYLFEPLPNVTYSAPGGRFGQTLETTQTWKVFRERQPRKRKEASGRYELYVIRFQQYHGLECPATTLPTCCPRYPPGSTLLECRFEGDQPVAQVVQVPGDRCTPTQKTHLLVQTRATKFGPSSRIIACPQENEPLPLCQAVQSSEHPTTYCLESCECSTGPFARAVMIPTTAPECPSGCSNKVATLQTIKGSQHPDKPSSKIVYTSQADKAPSSILDFDQIRDPPVTFLTCTASKKQASAKLTRCTKNGRNIGSKRCFETRVPRDCDCPTAVGYLCPPDKSTPCQHNILETNVDECGPETRMVSFPPDDDFCGYMESKNSEDGPTARIMQQPADTCHEQDLQPAPMCPPICPGAKKPKQKCPIDPKPPFLTVERRNGLDPTDTLSPGPFKRTPRRSVCPPHCCQPTDRPKSCSTSLGRLSDCRKSPLRASQVTVRPKSCSTSLPRPRIGASSDRDRDCSAVVDTPRDQMLDRCQDDTVPEVTSEELVTRYRDHVPPNLLHRYEACRSKRNGLQDQCRLPVPRVVLELKRKETECQVEHGRIDGMEDQCMF</sequence>
<evidence type="ECO:0000313" key="3">
    <source>
        <dbReference type="Proteomes" id="UP000250275"/>
    </source>
</evidence>
<reference evidence="2 3" key="1">
    <citation type="submission" date="2015-07" db="EMBL/GenBank/DDBJ databases">
        <title>The genome of Eufriesea mexicana.</title>
        <authorList>
            <person name="Pan H."/>
            <person name="Kapheim K."/>
        </authorList>
    </citation>
    <scope>NUCLEOTIDE SEQUENCE [LARGE SCALE GENOMIC DNA]</scope>
    <source>
        <strain evidence="2">0111107269</strain>
        <tissue evidence="2">Whole body</tissue>
    </source>
</reference>
<dbReference type="Proteomes" id="UP000250275">
    <property type="component" value="Unassembled WGS sequence"/>
</dbReference>
<proteinExistence type="predicted"/>
<feature type="compositionally biased region" description="Polar residues" evidence="1">
    <location>
        <begin position="550"/>
        <end position="559"/>
    </location>
</feature>
<name>A0A310SU30_9HYME</name>
<organism evidence="2 3">
    <name type="scientific">Eufriesea mexicana</name>
    <dbReference type="NCBI Taxonomy" id="516756"/>
    <lineage>
        <taxon>Eukaryota</taxon>
        <taxon>Metazoa</taxon>
        <taxon>Ecdysozoa</taxon>
        <taxon>Arthropoda</taxon>
        <taxon>Hexapoda</taxon>
        <taxon>Insecta</taxon>
        <taxon>Pterygota</taxon>
        <taxon>Neoptera</taxon>
        <taxon>Endopterygota</taxon>
        <taxon>Hymenoptera</taxon>
        <taxon>Apocrita</taxon>
        <taxon>Aculeata</taxon>
        <taxon>Apoidea</taxon>
        <taxon>Anthophila</taxon>
        <taxon>Apidae</taxon>
        <taxon>Eufriesea</taxon>
    </lineage>
</organism>
<accession>A0A310SU30</accession>
<feature type="region of interest" description="Disordered" evidence="1">
    <location>
        <begin position="474"/>
        <end position="508"/>
    </location>
</feature>